<name>A0AAE4YXZ1_9HYPH</name>
<accession>A0AAE4YXZ1</accession>
<keyword evidence="1" id="KW-0472">Membrane</keyword>
<evidence type="ECO:0000313" key="3">
    <source>
        <dbReference type="Proteomes" id="UP000661163"/>
    </source>
</evidence>
<protein>
    <submittedName>
        <fullName evidence="2">Uncharacterized protein</fullName>
    </submittedName>
</protein>
<feature type="transmembrane region" description="Helical" evidence="1">
    <location>
        <begin position="222"/>
        <end position="241"/>
    </location>
</feature>
<evidence type="ECO:0000313" key="2">
    <source>
        <dbReference type="EMBL" id="NEI53065.1"/>
    </source>
</evidence>
<organism evidence="2 3">
    <name type="scientific">Rhizobium ruizarguesonis</name>
    <dbReference type="NCBI Taxonomy" id="2081791"/>
    <lineage>
        <taxon>Bacteria</taxon>
        <taxon>Pseudomonadati</taxon>
        <taxon>Pseudomonadota</taxon>
        <taxon>Alphaproteobacteria</taxon>
        <taxon>Hyphomicrobiales</taxon>
        <taxon>Rhizobiaceae</taxon>
        <taxon>Rhizobium/Agrobacterium group</taxon>
        <taxon>Rhizobium</taxon>
    </lineage>
</organism>
<dbReference type="EMBL" id="WUFC01000058">
    <property type="protein sequence ID" value="NEI53065.1"/>
    <property type="molecule type" value="Genomic_DNA"/>
</dbReference>
<keyword evidence="1" id="KW-1133">Transmembrane helix</keyword>
<proteinExistence type="predicted"/>
<keyword evidence="1" id="KW-0812">Transmembrane</keyword>
<comment type="caution">
    <text evidence="2">The sequence shown here is derived from an EMBL/GenBank/DDBJ whole genome shotgun (WGS) entry which is preliminary data.</text>
</comment>
<sequence length="309" mass="32567">MPKAGNVHFICSTKVRASEVITVGDGSVWSSVGTLFSRIDGLCGDGASRLFAEPNVKRQEDSDVLNVAWFGSFDDDAIELDATDPARNARLRDQLVQGLAALRPALNDPQIGDTVAAMLNLYDHRSIMAAGEQAVLVNWGALPADATASEAAFAKHTDGTIGCFLQSDQSPRLTGKAWTARGMVETPRRNVETVLKTSNVSAGSVAASQAAASASNRRPARIWPPALLAAVFALILAYLLMPGSLIYEKEGVPDPTALAQLEASNSELDRKLTLFTTELDKDACAIDRSLVGLPPVADAAAPAAEGARP</sequence>
<gene>
    <name evidence="2" type="ORF">GR217_36340</name>
</gene>
<dbReference type="RefSeq" id="WP_130663906.1">
    <property type="nucleotide sequence ID" value="NZ_SILB01000007.1"/>
</dbReference>
<evidence type="ECO:0000256" key="1">
    <source>
        <dbReference type="SAM" id="Phobius"/>
    </source>
</evidence>
<dbReference type="Proteomes" id="UP000661163">
    <property type="component" value="Unassembled WGS sequence"/>
</dbReference>
<reference evidence="2 3" key="1">
    <citation type="submission" date="2019-12" db="EMBL/GenBank/DDBJ databases">
        <title>Rhizobium genotypes associated with high levels of biological nitrogen fixation by grain legumes in a temperate-maritime cropping system.</title>
        <authorList>
            <person name="Maluk M."/>
            <person name="Francesc Ferrando Molina F."/>
            <person name="Lopez Del Egido L."/>
            <person name="Lafos M."/>
            <person name="Langarica-Fuentes A."/>
            <person name="Gebre Yohannes G."/>
            <person name="Young M.W."/>
            <person name="Martin P."/>
            <person name="Gantlett R."/>
            <person name="Kenicer G."/>
            <person name="Hawes C."/>
            <person name="Begg G.S."/>
            <person name="Quilliam R.S."/>
            <person name="Squire G.R."/>
            <person name="Poole P.S."/>
            <person name="Young P.W."/>
            <person name="Iannetta P.M."/>
            <person name="James E.K."/>
        </authorList>
    </citation>
    <scope>NUCLEOTIDE SEQUENCE [LARGE SCALE GENOMIC DNA]</scope>
    <source>
        <strain evidence="2 3">JHI985</strain>
    </source>
</reference>
<dbReference type="AlphaFoldDB" id="A0AAE4YXZ1"/>